<keyword evidence="3" id="KW-0378">Hydrolase</keyword>
<dbReference type="InterPro" id="IPR051781">
    <property type="entry name" value="Metallo-dep_Hydrolase"/>
</dbReference>
<keyword evidence="1" id="KW-0732">Signal</keyword>
<dbReference type="AlphaFoldDB" id="A0A4R2KXT0"/>
<evidence type="ECO:0000313" key="4">
    <source>
        <dbReference type="Proteomes" id="UP000294980"/>
    </source>
</evidence>
<dbReference type="Pfam" id="PF01979">
    <property type="entry name" value="Amidohydro_1"/>
    <property type="match status" value="1"/>
</dbReference>
<reference evidence="3 4" key="1">
    <citation type="submission" date="2019-03" db="EMBL/GenBank/DDBJ databases">
        <title>Genomic Encyclopedia of Type Strains, Phase IV (KMG-IV): sequencing the most valuable type-strain genomes for metagenomic binning, comparative biology and taxonomic classification.</title>
        <authorList>
            <person name="Goeker M."/>
        </authorList>
    </citation>
    <scope>NUCLEOTIDE SEQUENCE [LARGE SCALE GENOMIC DNA]</scope>
    <source>
        <strain evidence="3 4">DSM 23344</strain>
    </source>
</reference>
<proteinExistence type="predicted"/>
<dbReference type="RefSeq" id="WP_117314589.1">
    <property type="nucleotide sequence ID" value="NZ_QQSW01000001.1"/>
</dbReference>
<feature type="signal peptide" evidence="1">
    <location>
        <begin position="1"/>
        <end position="24"/>
    </location>
</feature>
<dbReference type="Gene3D" id="2.30.40.10">
    <property type="entry name" value="Urease, subunit C, domain 1"/>
    <property type="match status" value="1"/>
</dbReference>
<dbReference type="OrthoDB" id="9807210at2"/>
<gene>
    <name evidence="3" type="ORF">EV688_102164</name>
</gene>
<comment type="caution">
    <text evidence="3">The sequence shown here is derived from an EMBL/GenBank/DDBJ whole genome shotgun (WGS) entry which is preliminary data.</text>
</comment>
<evidence type="ECO:0000313" key="3">
    <source>
        <dbReference type="EMBL" id="TCO77707.1"/>
    </source>
</evidence>
<feature type="chain" id="PRO_5020713990" evidence="1">
    <location>
        <begin position="25"/>
        <end position="538"/>
    </location>
</feature>
<organism evidence="3 4">
    <name type="scientific">Chromatocurvus halotolerans</name>
    <dbReference type="NCBI Taxonomy" id="1132028"/>
    <lineage>
        <taxon>Bacteria</taxon>
        <taxon>Pseudomonadati</taxon>
        <taxon>Pseudomonadota</taxon>
        <taxon>Gammaproteobacteria</taxon>
        <taxon>Cellvibrionales</taxon>
        <taxon>Halieaceae</taxon>
        <taxon>Chromatocurvus</taxon>
    </lineage>
</organism>
<dbReference type="InterPro" id="IPR006680">
    <property type="entry name" value="Amidohydro-rel"/>
</dbReference>
<evidence type="ECO:0000256" key="1">
    <source>
        <dbReference type="SAM" id="SignalP"/>
    </source>
</evidence>
<dbReference type="Gene3D" id="3.20.20.140">
    <property type="entry name" value="Metal-dependent hydrolases"/>
    <property type="match status" value="1"/>
</dbReference>
<dbReference type="SUPFAM" id="SSF51338">
    <property type="entry name" value="Composite domain of metallo-dependent hydrolases"/>
    <property type="match status" value="1"/>
</dbReference>
<dbReference type="Proteomes" id="UP000294980">
    <property type="component" value="Unassembled WGS sequence"/>
</dbReference>
<dbReference type="GO" id="GO:0016810">
    <property type="term" value="F:hydrolase activity, acting on carbon-nitrogen (but not peptide) bonds"/>
    <property type="evidence" value="ECO:0007669"/>
    <property type="project" value="InterPro"/>
</dbReference>
<dbReference type="EMBL" id="SLWX01000002">
    <property type="protein sequence ID" value="TCO77707.1"/>
    <property type="molecule type" value="Genomic_DNA"/>
</dbReference>
<dbReference type="InterPro" id="IPR032466">
    <property type="entry name" value="Metal_Hydrolase"/>
</dbReference>
<feature type="domain" description="Amidohydrolase-related" evidence="2">
    <location>
        <begin position="385"/>
        <end position="485"/>
    </location>
</feature>
<evidence type="ECO:0000259" key="2">
    <source>
        <dbReference type="Pfam" id="PF01979"/>
    </source>
</evidence>
<dbReference type="PANTHER" id="PTHR43135">
    <property type="entry name" value="ALPHA-D-RIBOSE 1-METHYLPHOSPHONATE 5-TRIPHOSPHATE DIPHOSPHATASE"/>
    <property type="match status" value="1"/>
</dbReference>
<protein>
    <submittedName>
        <fullName evidence="3">Amidohydrolase family protein</fullName>
    </submittedName>
</protein>
<dbReference type="PANTHER" id="PTHR43135:SF3">
    <property type="entry name" value="ALPHA-D-RIBOSE 1-METHYLPHOSPHONATE 5-TRIPHOSPHATE DIPHOSPHATASE"/>
    <property type="match status" value="1"/>
</dbReference>
<sequence length="538" mass="60017">MQRVGGFLAGCCALLSVTLVHVQAQDQVQPAPDRGENEGAGPFDRLVIRGATLINGDGGMPVGPVDIVIEQNRIESIKGVGTPGIPISDEGRPEPGTHEIDAHGMYVMPGFIDNHVHTGGVPKAPNADYVYRLWLAHGITTVRGVPFGPLEWSISEKERSASNAIVAPRMVSFHRMGSGEAWKNRSIRTPDEAREWVRYAKTQGVDGLKLGAHRPDIMAALIDEANKLGMGQTAHLDQRGVARMNALDAARLGMRGMTHFYGLFEALYDDHDVQPWPAGINYANEYDRFSQVARQWNLITEPGSESWNAVLDEFIERDFIINPTMTIYAAGRNVEFARQSVWHDAYTLPSMMEYYRASRTDHGAYWFYWTTADEVAWRNFYQRWMAFLDDYKDRGGRVTIGTDAGFIYKLFGFSYVEEMELLQEAGFHPLEVIRAATLHGAEEIFEPQGKPIEYGLIQEGLLADLVIVEENPLENFKVLYGTGAVKLNDETRRPERIGGVKYTIKDGIVYDARQLLADVARMVETAKQADAEGSAEAK</sequence>
<accession>A0A4R2KXT0</accession>
<keyword evidence="4" id="KW-1185">Reference proteome</keyword>
<dbReference type="SUPFAM" id="SSF51556">
    <property type="entry name" value="Metallo-dependent hydrolases"/>
    <property type="match status" value="1"/>
</dbReference>
<name>A0A4R2KXT0_9GAMM</name>
<dbReference type="InterPro" id="IPR011059">
    <property type="entry name" value="Metal-dep_hydrolase_composite"/>
</dbReference>